<dbReference type="NCBIfam" id="NF003843">
    <property type="entry name" value="PRK05422.1"/>
    <property type="match status" value="1"/>
</dbReference>
<sequence>MTKKKVKPGSNTIALNKRARHDYFIEEEIEAGLSLQGWEVKSMRAGKANISDSYVIFKNGEAYLFGAMIQPLSLASTHIVCDPTRTRKLLLNNRELASLFGKANRDGFTIVALSLYWKGAWAKVKIGLAKGKKLHDKRDNIKEREWKVTKDRIMKNANRG</sequence>
<evidence type="ECO:0000256" key="2">
    <source>
        <dbReference type="ARBA" id="ARBA00022884"/>
    </source>
</evidence>
<name>A0ABX3KXX9_9PAST</name>
<keyword evidence="2 3" id="KW-0694">RNA-binding</keyword>
<dbReference type="HAMAP" id="MF_00023">
    <property type="entry name" value="SmpB"/>
    <property type="match status" value="1"/>
</dbReference>
<comment type="similarity">
    <text evidence="3">Belongs to the SmpB family.</text>
</comment>
<organism evidence="4 5">
    <name type="scientific">Rodentibacter caecimuris</name>
    <dbReference type="NCBI Taxonomy" id="1796644"/>
    <lineage>
        <taxon>Bacteria</taxon>
        <taxon>Pseudomonadati</taxon>
        <taxon>Pseudomonadota</taxon>
        <taxon>Gammaproteobacteria</taxon>
        <taxon>Pasteurellales</taxon>
        <taxon>Pasteurellaceae</taxon>
        <taxon>Rodentibacter</taxon>
    </lineage>
</organism>
<dbReference type="Gene3D" id="2.40.280.10">
    <property type="match status" value="1"/>
</dbReference>
<comment type="caution">
    <text evidence="4">The sequence shown here is derived from an EMBL/GenBank/DDBJ whole genome shotgun (WGS) entry which is preliminary data.</text>
</comment>
<dbReference type="InterPro" id="IPR000037">
    <property type="entry name" value="SsrA-bd_prot"/>
</dbReference>
<dbReference type="RefSeq" id="WP_077462838.1">
    <property type="nucleotide sequence ID" value="NZ_MLAA01000012.1"/>
</dbReference>
<evidence type="ECO:0000256" key="3">
    <source>
        <dbReference type="HAMAP-Rule" id="MF_00023"/>
    </source>
</evidence>
<dbReference type="PROSITE" id="PS01317">
    <property type="entry name" value="SSRP"/>
    <property type="match status" value="1"/>
</dbReference>
<comment type="function">
    <text evidence="3">Required for rescue of stalled ribosomes mediated by trans-translation. Binds to transfer-messenger RNA (tmRNA), required for stable association of tmRNA with ribosomes. tmRNA and SmpB together mimic tRNA shape, replacing the anticodon stem-loop with SmpB. tmRNA is encoded by the ssrA gene; the 2 termini fold to resemble tRNA(Ala) and it encodes a 'tag peptide', a short internal open reading frame. During trans-translation Ala-aminoacylated tmRNA acts like a tRNA, entering the A-site of stalled ribosomes, displacing the stalled mRNA. The ribosome then switches to translate the ORF on the tmRNA; the nascent peptide is terminated with the 'tag peptide' encoded by the tmRNA and targeted for degradation. The ribosome is freed to recommence translation, which seems to be the essential function of trans-translation.</text>
</comment>
<dbReference type="SUPFAM" id="SSF74982">
    <property type="entry name" value="Small protein B (SmpB)"/>
    <property type="match status" value="1"/>
</dbReference>
<comment type="subcellular location">
    <subcellularLocation>
        <location evidence="3">Cytoplasm</location>
    </subcellularLocation>
    <text evidence="3">The tmRNA-SmpB complex associates with stalled 70S ribosomes.</text>
</comment>
<dbReference type="InterPro" id="IPR020081">
    <property type="entry name" value="SsrA-bd_prot_CS"/>
</dbReference>
<proteinExistence type="inferred from homology"/>
<dbReference type="Pfam" id="PF01668">
    <property type="entry name" value="SmpB"/>
    <property type="match status" value="1"/>
</dbReference>
<keyword evidence="1 3" id="KW-0963">Cytoplasm</keyword>
<dbReference type="EMBL" id="MLAA01000012">
    <property type="protein sequence ID" value="OOF70322.1"/>
    <property type="molecule type" value="Genomic_DNA"/>
</dbReference>
<evidence type="ECO:0000313" key="4">
    <source>
        <dbReference type="EMBL" id="OOF70322.1"/>
    </source>
</evidence>
<accession>A0ABX3KXX9</accession>
<dbReference type="PANTHER" id="PTHR30308">
    <property type="entry name" value="TMRNA-BINDING COMPONENT OF TRANS-TRANSLATION TAGGING COMPLEX"/>
    <property type="match status" value="1"/>
</dbReference>
<evidence type="ECO:0000313" key="5">
    <source>
        <dbReference type="Proteomes" id="UP000188820"/>
    </source>
</evidence>
<gene>
    <name evidence="3" type="primary">smpB</name>
    <name evidence="4" type="ORF">BKG89_03660</name>
</gene>
<reference evidence="4 5" key="1">
    <citation type="submission" date="2016-10" db="EMBL/GenBank/DDBJ databases">
        <title>Rodentibacter gen. nov. and new species.</title>
        <authorList>
            <person name="Christensen H."/>
        </authorList>
    </citation>
    <scope>NUCLEOTIDE SEQUENCE [LARGE SCALE GENOMIC DNA]</scope>
    <source>
        <strain evidence="4 5">1998236014</strain>
    </source>
</reference>
<dbReference type="NCBIfam" id="TIGR00086">
    <property type="entry name" value="smpB"/>
    <property type="match status" value="1"/>
</dbReference>
<dbReference type="CDD" id="cd09294">
    <property type="entry name" value="SmpB"/>
    <property type="match status" value="1"/>
</dbReference>
<evidence type="ECO:0000256" key="1">
    <source>
        <dbReference type="ARBA" id="ARBA00022490"/>
    </source>
</evidence>
<dbReference type="Proteomes" id="UP000188820">
    <property type="component" value="Unassembled WGS sequence"/>
</dbReference>
<protein>
    <recommendedName>
        <fullName evidence="3">SsrA-binding protein</fullName>
    </recommendedName>
    <alternativeName>
        <fullName evidence="3">Small protein B</fullName>
    </alternativeName>
</protein>
<dbReference type="InterPro" id="IPR023620">
    <property type="entry name" value="SmpB"/>
</dbReference>
<keyword evidence="5" id="KW-1185">Reference proteome</keyword>
<dbReference type="PANTHER" id="PTHR30308:SF2">
    <property type="entry name" value="SSRA-BINDING PROTEIN"/>
    <property type="match status" value="1"/>
</dbReference>